<sequence>MIKYQDENICQNIYKKCNRVFLQPNIIGVIVASCTMNKKDKQPGEKYQ</sequence>
<gene>
    <name evidence="1" type="ORF">KL86DYS2_10144</name>
</gene>
<name>A0A212IWA3_9BACT</name>
<protein>
    <recommendedName>
        <fullName evidence="2">Lipoprotein</fullName>
    </recommendedName>
</protein>
<dbReference type="AlphaFoldDB" id="A0A212IWA3"/>
<evidence type="ECO:0008006" key="2">
    <source>
        <dbReference type="Google" id="ProtNLM"/>
    </source>
</evidence>
<evidence type="ECO:0000313" key="1">
    <source>
        <dbReference type="EMBL" id="SBV91205.1"/>
    </source>
</evidence>
<reference evidence="1" key="1">
    <citation type="submission" date="2016-04" db="EMBL/GenBank/DDBJ databases">
        <authorList>
            <person name="Evans L.H."/>
            <person name="Alamgir A."/>
            <person name="Owens N."/>
            <person name="Weber N.D."/>
            <person name="Virtaneva K."/>
            <person name="Barbian K."/>
            <person name="Babar A."/>
            <person name="Rosenke K."/>
        </authorList>
    </citation>
    <scope>NUCLEOTIDE SEQUENCE</scope>
    <source>
        <strain evidence="1">86-2</strain>
    </source>
</reference>
<organism evidence="1">
    <name type="scientific">uncultured Dysgonomonas sp</name>
    <dbReference type="NCBI Taxonomy" id="206096"/>
    <lineage>
        <taxon>Bacteria</taxon>
        <taxon>Pseudomonadati</taxon>
        <taxon>Bacteroidota</taxon>
        <taxon>Bacteroidia</taxon>
        <taxon>Bacteroidales</taxon>
        <taxon>Dysgonomonadaceae</taxon>
        <taxon>Dysgonomonas</taxon>
        <taxon>environmental samples</taxon>
    </lineage>
</organism>
<dbReference type="PROSITE" id="PS51257">
    <property type="entry name" value="PROKAR_LIPOPROTEIN"/>
    <property type="match status" value="1"/>
</dbReference>
<proteinExistence type="predicted"/>
<dbReference type="EMBL" id="FLUL01000001">
    <property type="protein sequence ID" value="SBV91205.1"/>
    <property type="molecule type" value="Genomic_DNA"/>
</dbReference>
<accession>A0A212IWA3</accession>